<dbReference type="RefSeq" id="WP_120543268.1">
    <property type="nucleotide sequence ID" value="NZ_RAVZ01000200.1"/>
</dbReference>
<dbReference type="Proteomes" id="UP000268094">
    <property type="component" value="Unassembled WGS sequence"/>
</dbReference>
<reference evidence="3" key="1">
    <citation type="submission" date="2018-09" db="EMBL/GenBank/DDBJ databases">
        <authorList>
            <person name="Livingstone P.G."/>
            <person name="Whitworth D.E."/>
        </authorList>
    </citation>
    <scope>NUCLEOTIDE SEQUENCE [LARGE SCALE GENOMIC DNA]</scope>
    <source>
        <strain evidence="3">CA054A</strain>
    </source>
</reference>
<dbReference type="InterPro" id="IPR013324">
    <property type="entry name" value="RNA_pol_sigma_r3/r4-like"/>
</dbReference>
<proteinExistence type="predicted"/>
<comment type="caution">
    <text evidence="2">The sequence shown here is derived from an EMBL/GenBank/DDBJ whole genome shotgun (WGS) entry which is preliminary data.</text>
</comment>
<dbReference type="OrthoDB" id="5521099at2"/>
<protein>
    <submittedName>
        <fullName evidence="2">Uncharacterized protein</fullName>
    </submittedName>
</protein>
<evidence type="ECO:0000313" key="3">
    <source>
        <dbReference type="Proteomes" id="UP000268094"/>
    </source>
</evidence>
<evidence type="ECO:0000313" key="2">
    <source>
        <dbReference type="EMBL" id="RKG82060.1"/>
    </source>
</evidence>
<dbReference type="AlphaFoldDB" id="A0A3A8IQJ8"/>
<feature type="region of interest" description="Disordered" evidence="1">
    <location>
        <begin position="163"/>
        <end position="182"/>
    </location>
</feature>
<dbReference type="SUPFAM" id="SSF88659">
    <property type="entry name" value="Sigma3 and sigma4 domains of RNA polymerase sigma factors"/>
    <property type="match status" value="1"/>
</dbReference>
<sequence>MTASVPEASRLSTEALGTALRELEPRMAAVLLRRLVERRTLAECASWYGISSDAFSVLLLRSAVALARHAGQPAREPDGVEEAAAWERMLAAAVEKDTAPVPVALSPVVQVCRRMHELGPEMETALEKAAQAEADSPGRAREEWLRRLAVAALLALTGWLYWTRPPEPEPRPERRMRSPERR</sequence>
<keyword evidence="3" id="KW-1185">Reference proteome</keyword>
<organism evidence="2 3">
    <name type="scientific">Corallococcus terminator</name>
    <dbReference type="NCBI Taxonomy" id="2316733"/>
    <lineage>
        <taxon>Bacteria</taxon>
        <taxon>Pseudomonadati</taxon>
        <taxon>Myxococcota</taxon>
        <taxon>Myxococcia</taxon>
        <taxon>Myxococcales</taxon>
        <taxon>Cystobacterineae</taxon>
        <taxon>Myxococcaceae</taxon>
        <taxon>Corallococcus</taxon>
    </lineage>
</organism>
<accession>A0A3A8IQJ8</accession>
<name>A0A3A8IQJ8_9BACT</name>
<evidence type="ECO:0000256" key="1">
    <source>
        <dbReference type="SAM" id="MobiDB-lite"/>
    </source>
</evidence>
<dbReference type="EMBL" id="RAVZ01000200">
    <property type="protein sequence ID" value="RKG82060.1"/>
    <property type="molecule type" value="Genomic_DNA"/>
</dbReference>
<feature type="compositionally biased region" description="Basic and acidic residues" evidence="1">
    <location>
        <begin position="166"/>
        <end position="182"/>
    </location>
</feature>
<gene>
    <name evidence="2" type="ORF">D7V88_25695</name>
</gene>